<dbReference type="Pfam" id="PF03781">
    <property type="entry name" value="FGE-sulfatase"/>
    <property type="match status" value="1"/>
</dbReference>
<proteinExistence type="predicted"/>
<feature type="chain" id="PRO_5020321950" evidence="2">
    <location>
        <begin position="22"/>
        <end position="406"/>
    </location>
</feature>
<evidence type="ECO:0000313" key="4">
    <source>
        <dbReference type="EMBL" id="TCS35946.1"/>
    </source>
</evidence>
<protein>
    <submittedName>
        <fullName evidence="4">Formylglycine-generating enzyme required for sulfatase activity</fullName>
    </submittedName>
</protein>
<organism evidence="4 5">
    <name type="scientific">Paucimonas lemoignei</name>
    <name type="common">Pseudomonas lemoignei</name>
    <dbReference type="NCBI Taxonomy" id="29443"/>
    <lineage>
        <taxon>Bacteria</taxon>
        <taxon>Pseudomonadati</taxon>
        <taxon>Pseudomonadota</taxon>
        <taxon>Betaproteobacteria</taxon>
        <taxon>Burkholderiales</taxon>
        <taxon>Burkholderiaceae</taxon>
        <taxon>Paucimonas</taxon>
    </lineage>
</organism>
<dbReference type="PANTHER" id="PTHR23150:SF35">
    <property type="entry name" value="BLL6746 PROTEIN"/>
    <property type="match status" value="1"/>
</dbReference>
<evidence type="ECO:0000259" key="3">
    <source>
        <dbReference type="Pfam" id="PF03781"/>
    </source>
</evidence>
<dbReference type="Proteomes" id="UP000295382">
    <property type="component" value="Unassembled WGS sequence"/>
</dbReference>
<dbReference type="GO" id="GO:0120147">
    <property type="term" value="F:formylglycine-generating oxidase activity"/>
    <property type="evidence" value="ECO:0007669"/>
    <property type="project" value="TreeGrafter"/>
</dbReference>
<dbReference type="InterPro" id="IPR051043">
    <property type="entry name" value="Sulfatase_Mod_Factor_Kinase"/>
</dbReference>
<evidence type="ECO:0000313" key="5">
    <source>
        <dbReference type="Proteomes" id="UP000295382"/>
    </source>
</evidence>
<dbReference type="PANTHER" id="PTHR23150">
    <property type="entry name" value="SULFATASE MODIFYING FACTOR 1, 2"/>
    <property type="match status" value="1"/>
</dbReference>
<sequence>MRRLFAVTCIVASLFTQIAGATVDMDSDTPAIKRFTPDSNHHQSSPAADIRLAGVLPKDSAEQYELTFWESIKDSSDPADYEAYLQAYPKGRFTALARARIARLQASPPKTAPPAKKAEPASPATSSSTSPPTTSTQAPPSKATKPKSSEHAAPAEAAEGASPATAAGLAEIKDCKDCPTLISLPAGSFIMGSNTGDPSERPAHRVSIGDSFAIGKFEVTVEQWNACVNAGGCPRVPSSDTAPKEAPMRDVSWEDAQQYVKWLSKTSGKTYRLPTEAEWEYAARGGTATPYWWGRQMRTGTANCKECGDPWSQEAPAKSGSFAANPYKLHDMNGSVWEWVADCWHNNFKGAPADGKTWDESTCRARVIRGGSWRDGASYMTSTTRFKYDASVRQNQNGLRVARDVK</sequence>
<dbReference type="InterPro" id="IPR016187">
    <property type="entry name" value="CTDL_fold"/>
</dbReference>
<dbReference type="SUPFAM" id="SSF56436">
    <property type="entry name" value="C-type lectin-like"/>
    <property type="match status" value="1"/>
</dbReference>
<dbReference type="EMBL" id="SLZQ01000008">
    <property type="protein sequence ID" value="TCS35946.1"/>
    <property type="molecule type" value="Genomic_DNA"/>
</dbReference>
<dbReference type="InterPro" id="IPR005532">
    <property type="entry name" value="SUMF_dom"/>
</dbReference>
<accession>A0A4R3HS29</accession>
<evidence type="ECO:0000256" key="2">
    <source>
        <dbReference type="SAM" id="SignalP"/>
    </source>
</evidence>
<comment type="caution">
    <text evidence="4">The sequence shown here is derived from an EMBL/GenBank/DDBJ whole genome shotgun (WGS) entry which is preliminary data.</text>
</comment>
<dbReference type="AlphaFoldDB" id="A0A4R3HS29"/>
<dbReference type="InterPro" id="IPR042095">
    <property type="entry name" value="SUMF_sf"/>
</dbReference>
<keyword evidence="2" id="KW-0732">Signal</keyword>
<feature type="compositionally biased region" description="Low complexity" evidence="1">
    <location>
        <begin position="151"/>
        <end position="162"/>
    </location>
</feature>
<reference evidence="4 5" key="1">
    <citation type="submission" date="2019-03" db="EMBL/GenBank/DDBJ databases">
        <title>Genomic Encyclopedia of Type Strains, Phase IV (KMG-IV): sequencing the most valuable type-strain genomes for metagenomic binning, comparative biology and taxonomic classification.</title>
        <authorList>
            <person name="Goeker M."/>
        </authorList>
    </citation>
    <scope>NUCLEOTIDE SEQUENCE [LARGE SCALE GENOMIC DNA]</scope>
    <source>
        <strain evidence="4 5">DSM 7445</strain>
    </source>
</reference>
<evidence type="ECO:0000256" key="1">
    <source>
        <dbReference type="SAM" id="MobiDB-lite"/>
    </source>
</evidence>
<feature type="domain" description="Sulfatase-modifying factor enzyme-like" evidence="3">
    <location>
        <begin position="178"/>
        <end position="403"/>
    </location>
</feature>
<gene>
    <name evidence="4" type="ORF">EDC30_1089</name>
</gene>
<feature type="signal peptide" evidence="2">
    <location>
        <begin position="1"/>
        <end position="21"/>
    </location>
</feature>
<feature type="region of interest" description="Disordered" evidence="1">
    <location>
        <begin position="105"/>
        <end position="162"/>
    </location>
</feature>
<name>A0A4R3HS29_PAULE</name>
<keyword evidence="5" id="KW-1185">Reference proteome</keyword>
<feature type="compositionally biased region" description="Low complexity" evidence="1">
    <location>
        <begin position="105"/>
        <end position="143"/>
    </location>
</feature>
<dbReference type="Gene3D" id="3.90.1580.10">
    <property type="entry name" value="paralog of FGE (formylglycine-generating enzyme)"/>
    <property type="match status" value="1"/>
</dbReference>